<organism evidence="3 4">
    <name type="scientific">Macrococcus brunensis</name>
    <dbReference type="NCBI Taxonomy" id="198483"/>
    <lineage>
        <taxon>Bacteria</taxon>
        <taxon>Bacillati</taxon>
        <taxon>Bacillota</taxon>
        <taxon>Bacilli</taxon>
        <taxon>Bacillales</taxon>
        <taxon>Staphylococcaceae</taxon>
        <taxon>Macrococcus</taxon>
    </lineage>
</organism>
<evidence type="ECO:0000256" key="1">
    <source>
        <dbReference type="SAM" id="Phobius"/>
    </source>
</evidence>
<keyword evidence="4" id="KW-1185">Reference proteome</keyword>
<dbReference type="PANTHER" id="PTHR14969">
    <property type="entry name" value="SPHINGOSINE-1-PHOSPHATE PHOSPHOHYDROLASE"/>
    <property type="match status" value="1"/>
</dbReference>
<evidence type="ECO:0000259" key="2">
    <source>
        <dbReference type="SMART" id="SM00014"/>
    </source>
</evidence>
<dbReference type="EMBL" id="SCWA01000004">
    <property type="protein sequence ID" value="TDL98514.1"/>
    <property type="molecule type" value="Genomic_DNA"/>
</dbReference>
<evidence type="ECO:0000313" key="4">
    <source>
        <dbReference type="Proteomes" id="UP000295310"/>
    </source>
</evidence>
<dbReference type="SUPFAM" id="SSF48317">
    <property type="entry name" value="Acid phosphatase/Vanadium-dependent haloperoxidase"/>
    <property type="match status" value="1"/>
</dbReference>
<evidence type="ECO:0000313" key="3">
    <source>
        <dbReference type="EMBL" id="TDL98514.1"/>
    </source>
</evidence>
<feature type="transmembrane region" description="Helical" evidence="1">
    <location>
        <begin position="192"/>
        <end position="210"/>
    </location>
</feature>
<dbReference type="SMART" id="SM00014">
    <property type="entry name" value="acidPPc"/>
    <property type="match status" value="1"/>
</dbReference>
<dbReference type="InterPro" id="IPR036938">
    <property type="entry name" value="PAP2/HPO_sf"/>
</dbReference>
<feature type="transmembrane region" description="Helical" evidence="1">
    <location>
        <begin position="67"/>
        <end position="88"/>
    </location>
</feature>
<dbReference type="OrthoDB" id="9789113at2"/>
<keyword evidence="1" id="KW-1133">Transmembrane helix</keyword>
<gene>
    <name evidence="3" type="ORF">ERX27_03500</name>
</gene>
<dbReference type="Proteomes" id="UP000295310">
    <property type="component" value="Unassembled WGS sequence"/>
</dbReference>
<comment type="caution">
    <text evidence="3">The sequence shown here is derived from an EMBL/GenBank/DDBJ whole genome shotgun (WGS) entry which is preliminary data.</text>
</comment>
<feature type="transmembrane region" description="Helical" evidence="1">
    <location>
        <begin position="133"/>
        <end position="153"/>
    </location>
</feature>
<dbReference type="InterPro" id="IPR000326">
    <property type="entry name" value="PAP2/HPO"/>
</dbReference>
<dbReference type="RefSeq" id="WP_133431446.1">
    <property type="nucleotide sequence ID" value="NZ_SCWA01000004.1"/>
</dbReference>
<proteinExistence type="predicted"/>
<feature type="transmembrane region" description="Helical" evidence="1">
    <location>
        <begin position="165"/>
        <end position="186"/>
    </location>
</feature>
<accession>A0A4R6BFB1</accession>
<sequence>MYSISKRAVTFSAIIGLITFLLVALGLTFKVKALHLVDLLTFNWWMTNYGEPQMTFTGFYESYFTIFAKYFDVPTVVIAILILAAYLAVKKYYSLALWVMYVVASGGLIGLMLKRLFHRARPYDHLLADGGFSFPSGHTLSSSVLFMIVIITLTPKLKNRYVRCIVYTLSAVIWESVMFSRMYFHAHFFTDVLGGMAFGLFWVMFNLLLFNRLDRLVSRFLKNNRTLIWMQ</sequence>
<reference evidence="3 4" key="1">
    <citation type="submission" date="2019-01" db="EMBL/GenBank/DDBJ databases">
        <title>Draft genome sequences of the type strains of six Macrococcus species.</title>
        <authorList>
            <person name="Mazhar S."/>
            <person name="Altermann E."/>
            <person name="Hill C."/>
            <person name="Mcauliffe O."/>
        </authorList>
    </citation>
    <scope>NUCLEOTIDE SEQUENCE [LARGE SCALE GENOMIC DNA]</scope>
    <source>
        <strain evidence="3 4">CCM4811</strain>
    </source>
</reference>
<feature type="domain" description="Phosphatidic acid phosphatase type 2/haloperoxidase" evidence="2">
    <location>
        <begin position="95"/>
        <end position="207"/>
    </location>
</feature>
<dbReference type="Pfam" id="PF01569">
    <property type="entry name" value="PAP2"/>
    <property type="match status" value="1"/>
</dbReference>
<keyword evidence="1" id="KW-0812">Transmembrane</keyword>
<protein>
    <submittedName>
        <fullName evidence="3">Phosphatase PAP2 family protein</fullName>
    </submittedName>
</protein>
<dbReference type="PANTHER" id="PTHR14969:SF13">
    <property type="entry name" value="AT30094P"/>
    <property type="match status" value="1"/>
</dbReference>
<dbReference type="AlphaFoldDB" id="A0A4R6BFB1"/>
<keyword evidence="1" id="KW-0472">Membrane</keyword>
<dbReference type="Gene3D" id="1.20.144.10">
    <property type="entry name" value="Phosphatidic acid phosphatase type 2/haloperoxidase"/>
    <property type="match status" value="1"/>
</dbReference>
<dbReference type="CDD" id="cd03392">
    <property type="entry name" value="PAP2_like_2"/>
    <property type="match status" value="1"/>
</dbReference>
<name>A0A4R6BFB1_9STAP</name>
<feature type="transmembrane region" description="Helical" evidence="1">
    <location>
        <begin position="95"/>
        <end position="113"/>
    </location>
</feature>